<evidence type="ECO:0000256" key="2">
    <source>
        <dbReference type="SAM" id="Phobius"/>
    </source>
</evidence>
<dbReference type="Proteomes" id="UP001597478">
    <property type="component" value="Unassembled WGS sequence"/>
</dbReference>
<comment type="caution">
    <text evidence="3">The sequence shown here is derived from an EMBL/GenBank/DDBJ whole genome shotgun (WGS) entry which is preliminary data.</text>
</comment>
<protein>
    <recommendedName>
        <fullName evidence="5">DUF2637 domain-containing protein</fullName>
    </recommendedName>
</protein>
<evidence type="ECO:0008006" key="5">
    <source>
        <dbReference type="Google" id="ProtNLM"/>
    </source>
</evidence>
<proteinExistence type="predicted"/>
<feature type="transmembrane region" description="Helical" evidence="2">
    <location>
        <begin position="75"/>
        <end position="95"/>
    </location>
</feature>
<feature type="region of interest" description="Disordered" evidence="1">
    <location>
        <begin position="210"/>
        <end position="231"/>
    </location>
</feature>
<feature type="transmembrane region" description="Helical" evidence="2">
    <location>
        <begin position="101"/>
        <end position="123"/>
    </location>
</feature>
<feature type="region of interest" description="Disordered" evidence="1">
    <location>
        <begin position="1"/>
        <end position="32"/>
    </location>
</feature>
<organism evidence="3 4">
    <name type="scientific">Prauserella oleivorans</name>
    <dbReference type="NCBI Taxonomy" id="1478153"/>
    <lineage>
        <taxon>Bacteria</taxon>
        <taxon>Bacillati</taxon>
        <taxon>Actinomycetota</taxon>
        <taxon>Actinomycetes</taxon>
        <taxon>Pseudonocardiales</taxon>
        <taxon>Pseudonocardiaceae</taxon>
        <taxon>Prauserella</taxon>
    </lineage>
</organism>
<accession>A0ABW5WBC1</accession>
<gene>
    <name evidence="3" type="ORF">ACFS2C_09440</name>
</gene>
<keyword evidence="2" id="KW-1133">Transmembrane helix</keyword>
<evidence type="ECO:0000313" key="3">
    <source>
        <dbReference type="EMBL" id="MFD2799616.1"/>
    </source>
</evidence>
<keyword evidence="4" id="KW-1185">Reference proteome</keyword>
<keyword evidence="2" id="KW-0472">Membrane</keyword>
<dbReference type="EMBL" id="JBHUOF010000010">
    <property type="protein sequence ID" value="MFD2799616.1"/>
    <property type="molecule type" value="Genomic_DNA"/>
</dbReference>
<dbReference type="RefSeq" id="WP_377392526.1">
    <property type="nucleotide sequence ID" value="NZ_JBHSAN010000029.1"/>
</dbReference>
<evidence type="ECO:0000313" key="4">
    <source>
        <dbReference type="Proteomes" id="UP001597478"/>
    </source>
</evidence>
<feature type="compositionally biased region" description="Basic and acidic residues" evidence="1">
    <location>
        <begin position="1"/>
        <end position="10"/>
    </location>
</feature>
<reference evidence="4" key="1">
    <citation type="journal article" date="2019" name="Int. J. Syst. Evol. Microbiol.">
        <title>The Global Catalogue of Microorganisms (GCM) 10K type strain sequencing project: providing services to taxonomists for standard genome sequencing and annotation.</title>
        <authorList>
            <consortium name="The Broad Institute Genomics Platform"/>
            <consortium name="The Broad Institute Genome Sequencing Center for Infectious Disease"/>
            <person name="Wu L."/>
            <person name="Ma J."/>
        </authorList>
    </citation>
    <scope>NUCLEOTIDE SEQUENCE [LARGE SCALE GENOMIC DNA]</scope>
    <source>
        <strain evidence="4">IBRC-M 10906</strain>
    </source>
</reference>
<sequence length="296" mass="31632">MIAHRADAAGREGVAASGRPPAGRGSHDARHVPLSRAQRLAQDAAEAAELRRYQTHPDVVALRVERVRTQVDRMCWAGIVLGLCFTMTNVAHFAAAGSPAWSLPWLAAWLLDPTVSLVLLAILRAEQVTARYRVRTGPWVRAAKWAALAGTYVMNTWASYAAGSASAIVLHSVPPLIVFAAAEAVTDLRDKLTEAATAAFTEAARREAEPKAVNAAAVHQPTATRPKRRRRATRRKLFGDYLAEARAAWSPGVVVSPAWVRQVTGCSRGLSPRLAAALAAETAQSTNEATGGEVTP</sequence>
<keyword evidence="2" id="KW-0812">Transmembrane</keyword>
<name>A0ABW5WBC1_9PSEU</name>
<evidence type="ECO:0000256" key="1">
    <source>
        <dbReference type="SAM" id="MobiDB-lite"/>
    </source>
</evidence>